<dbReference type="GO" id="GO:0004673">
    <property type="term" value="F:protein histidine kinase activity"/>
    <property type="evidence" value="ECO:0007669"/>
    <property type="project" value="UniProtKB-EC"/>
</dbReference>
<feature type="domain" description="Histidine kinase" evidence="5">
    <location>
        <begin position="174"/>
        <end position="384"/>
    </location>
</feature>
<dbReference type="KEGG" id="msea:METESE_31240"/>
<evidence type="ECO:0000256" key="3">
    <source>
        <dbReference type="ARBA" id="ARBA00022679"/>
    </source>
</evidence>
<organism evidence="6 7">
    <name type="scientific">Mesoterricola sediminis</name>
    <dbReference type="NCBI Taxonomy" id="2927980"/>
    <lineage>
        <taxon>Bacteria</taxon>
        <taxon>Pseudomonadati</taxon>
        <taxon>Acidobacteriota</taxon>
        <taxon>Holophagae</taxon>
        <taxon>Holophagales</taxon>
        <taxon>Holophagaceae</taxon>
        <taxon>Mesoterricola</taxon>
    </lineage>
</organism>
<dbReference type="Proteomes" id="UP001228113">
    <property type="component" value="Chromosome"/>
</dbReference>
<evidence type="ECO:0000256" key="1">
    <source>
        <dbReference type="ARBA" id="ARBA00000085"/>
    </source>
</evidence>
<dbReference type="RefSeq" id="WP_243329600.1">
    <property type="nucleotide sequence ID" value="NZ_AP027081.1"/>
</dbReference>
<comment type="catalytic activity">
    <reaction evidence="1">
        <text>ATP + protein L-histidine = ADP + protein N-phospho-L-histidine.</text>
        <dbReference type="EC" id="2.7.13.3"/>
    </reaction>
</comment>
<dbReference type="InterPro" id="IPR004358">
    <property type="entry name" value="Sig_transdc_His_kin-like_C"/>
</dbReference>
<dbReference type="SMART" id="SM00387">
    <property type="entry name" value="HATPase_c"/>
    <property type="match status" value="1"/>
</dbReference>
<dbReference type="AlphaFoldDB" id="A0AA48H6A7"/>
<evidence type="ECO:0000313" key="6">
    <source>
        <dbReference type="EMBL" id="BDU78166.1"/>
    </source>
</evidence>
<reference evidence="6" key="1">
    <citation type="journal article" date="2023" name="Int. J. Syst. Evol. Microbiol.">
        <title>Mesoterricola silvestris gen. nov., sp. nov., Mesoterricola sediminis sp. nov., Geothrix oryzae sp. nov., Geothrix edaphica sp. nov., Geothrix rubra sp. nov., and Geothrix limicola sp. nov., six novel members of Acidobacteriota isolated from soils.</title>
        <authorList>
            <person name="Itoh H."/>
            <person name="Sugisawa Y."/>
            <person name="Mise K."/>
            <person name="Xu Z."/>
            <person name="Kuniyasu M."/>
            <person name="Ushijima N."/>
            <person name="Kawano K."/>
            <person name="Kobayashi E."/>
            <person name="Shiratori Y."/>
            <person name="Masuda Y."/>
            <person name="Senoo K."/>
        </authorList>
    </citation>
    <scope>NUCLEOTIDE SEQUENCE</scope>
    <source>
        <strain evidence="6">W786</strain>
    </source>
</reference>
<dbReference type="InterPro" id="IPR050351">
    <property type="entry name" value="BphY/WalK/GraS-like"/>
</dbReference>
<dbReference type="InterPro" id="IPR036890">
    <property type="entry name" value="HATPase_C_sf"/>
</dbReference>
<accession>A0AA48H6A7</accession>
<dbReference type="SUPFAM" id="SSF55874">
    <property type="entry name" value="ATPase domain of HSP90 chaperone/DNA topoisomerase II/histidine kinase"/>
    <property type="match status" value="1"/>
</dbReference>
<evidence type="ECO:0000259" key="5">
    <source>
        <dbReference type="PROSITE" id="PS50109"/>
    </source>
</evidence>
<dbReference type="PRINTS" id="PR00344">
    <property type="entry name" value="BCTRLSENSOR"/>
</dbReference>
<dbReference type="GO" id="GO:0007234">
    <property type="term" value="P:osmosensory signaling via phosphorelay pathway"/>
    <property type="evidence" value="ECO:0007669"/>
    <property type="project" value="TreeGrafter"/>
</dbReference>
<dbReference type="PROSITE" id="PS50109">
    <property type="entry name" value="HIS_KIN"/>
    <property type="match status" value="1"/>
</dbReference>
<evidence type="ECO:0000313" key="7">
    <source>
        <dbReference type="Proteomes" id="UP001228113"/>
    </source>
</evidence>
<keyword evidence="3" id="KW-0808">Transferase</keyword>
<dbReference type="EMBL" id="AP027081">
    <property type="protein sequence ID" value="BDU78166.1"/>
    <property type="molecule type" value="Genomic_DNA"/>
</dbReference>
<proteinExistence type="predicted"/>
<dbReference type="Pfam" id="PF02518">
    <property type="entry name" value="HATPase_c"/>
    <property type="match status" value="1"/>
</dbReference>
<name>A0AA48H6A7_9BACT</name>
<evidence type="ECO:0000256" key="2">
    <source>
        <dbReference type="ARBA" id="ARBA00012438"/>
    </source>
</evidence>
<dbReference type="EC" id="2.7.13.3" evidence="2"/>
<gene>
    <name evidence="6" type="ORF">METESE_31240</name>
</gene>
<dbReference type="GO" id="GO:0030295">
    <property type="term" value="F:protein kinase activator activity"/>
    <property type="evidence" value="ECO:0007669"/>
    <property type="project" value="TreeGrafter"/>
</dbReference>
<dbReference type="InterPro" id="IPR003594">
    <property type="entry name" value="HATPase_dom"/>
</dbReference>
<keyword evidence="4 6" id="KW-0418">Kinase</keyword>
<evidence type="ECO:0000256" key="4">
    <source>
        <dbReference type="ARBA" id="ARBA00022777"/>
    </source>
</evidence>
<dbReference type="Gene3D" id="3.30.450.20">
    <property type="entry name" value="PAS domain"/>
    <property type="match status" value="1"/>
</dbReference>
<keyword evidence="7" id="KW-1185">Reference proteome</keyword>
<dbReference type="Gene3D" id="3.30.565.10">
    <property type="entry name" value="Histidine kinase-like ATPase, C-terminal domain"/>
    <property type="match status" value="1"/>
</dbReference>
<dbReference type="InterPro" id="IPR005467">
    <property type="entry name" value="His_kinase_dom"/>
</dbReference>
<dbReference type="PANTHER" id="PTHR42878">
    <property type="entry name" value="TWO-COMPONENT HISTIDINE KINASE"/>
    <property type="match status" value="1"/>
</dbReference>
<sequence>MVPAPFDGDTHFLPAGRVDEAELRVQVEACVESPVAQAILESLDGYVVILNDQRQILAANPTLLEALRAEGLVDPLGMRWGEAAHCVHAQEGPDGCGTSRACRYCGAALALLAAQEGQSPVSSECRMSIRKEGRWEAREFQLRATSLRLPLGRVLIPVFHDISDQHRREMLETAFLHDLGNTLSALSCWADLLKEGDVDLASAAARIVDLSGRLSDAVNHQRLLVQAERGEVPVDLQPVEADPFLASLQESLAPHPMVRSKGLHLRLRGLRGARITTDPVLLLRVLSNMAVNAVEAAGPGETVTLAFALDGTAPAFSVHNPGCMSEAVAAQVFQRSFSTKAQAGRGLGTYAMKLLGENLLGGRVGFTSTPEDGTTFTISLPAPGSGAPAGR</sequence>
<dbReference type="PANTHER" id="PTHR42878:SF14">
    <property type="entry name" value="OSMOLARITY TWO-COMPONENT SYSTEM PROTEIN SSK1"/>
    <property type="match status" value="1"/>
</dbReference>
<dbReference type="GO" id="GO:0000156">
    <property type="term" value="F:phosphorelay response regulator activity"/>
    <property type="evidence" value="ECO:0007669"/>
    <property type="project" value="TreeGrafter"/>
</dbReference>
<protein>
    <recommendedName>
        <fullName evidence="2">histidine kinase</fullName>
        <ecNumber evidence="2">2.7.13.3</ecNumber>
    </recommendedName>
</protein>